<dbReference type="Pfam" id="PF05690">
    <property type="entry name" value="ThiG"/>
    <property type="match status" value="1"/>
</dbReference>
<dbReference type="InterPro" id="IPR016155">
    <property type="entry name" value="Mopterin_synth/thiamin_S_b"/>
</dbReference>
<evidence type="ECO:0000256" key="1">
    <source>
        <dbReference type="ARBA" id="ARBA00002834"/>
    </source>
</evidence>
<gene>
    <name evidence="10" type="primary">thiS</name>
    <name evidence="8" type="synonym">thiG</name>
    <name evidence="10" type="ORF">GRI47_12330</name>
</gene>
<keyword evidence="8" id="KW-0963">Cytoplasm</keyword>
<dbReference type="Gene3D" id="3.20.20.70">
    <property type="entry name" value="Aldolase class I"/>
    <property type="match status" value="1"/>
</dbReference>
<dbReference type="CDD" id="cd04728">
    <property type="entry name" value="ThiG"/>
    <property type="match status" value="1"/>
</dbReference>
<dbReference type="SUPFAM" id="SSF110399">
    <property type="entry name" value="ThiG-like"/>
    <property type="match status" value="1"/>
</dbReference>
<dbReference type="OrthoDB" id="9805935at2"/>
<evidence type="ECO:0000259" key="9">
    <source>
        <dbReference type="Pfam" id="PF05690"/>
    </source>
</evidence>
<evidence type="ECO:0000256" key="7">
    <source>
        <dbReference type="ARBA" id="ARBA00049897"/>
    </source>
</evidence>
<organism evidence="10 11">
    <name type="scientific">Qipengyuania pelagi</name>
    <dbReference type="NCBI Taxonomy" id="994320"/>
    <lineage>
        <taxon>Bacteria</taxon>
        <taxon>Pseudomonadati</taxon>
        <taxon>Pseudomonadota</taxon>
        <taxon>Alphaproteobacteria</taxon>
        <taxon>Sphingomonadales</taxon>
        <taxon>Erythrobacteraceae</taxon>
        <taxon>Qipengyuania</taxon>
    </lineage>
</organism>
<dbReference type="PANTHER" id="PTHR34266">
    <property type="entry name" value="THIAZOLE SYNTHASE"/>
    <property type="match status" value="1"/>
</dbReference>
<evidence type="ECO:0000256" key="5">
    <source>
        <dbReference type="ARBA" id="ARBA00022977"/>
    </source>
</evidence>
<comment type="similarity">
    <text evidence="8">Belongs to the ThiG family.</text>
</comment>
<feature type="active site" description="Schiff-base intermediate with DXP" evidence="8">
    <location>
        <position position="173"/>
    </location>
</feature>
<evidence type="ECO:0000313" key="11">
    <source>
        <dbReference type="Proteomes" id="UP000430272"/>
    </source>
</evidence>
<keyword evidence="11" id="KW-1185">Reference proteome</keyword>
<feature type="binding site" evidence="8">
    <location>
        <position position="234"/>
    </location>
    <ligand>
        <name>1-deoxy-D-xylulose 5-phosphate</name>
        <dbReference type="ChEBI" id="CHEBI:57792"/>
    </ligand>
</feature>
<evidence type="ECO:0000256" key="3">
    <source>
        <dbReference type="ARBA" id="ARBA00011960"/>
    </source>
</evidence>
<dbReference type="RefSeq" id="WP_160661674.1">
    <property type="nucleotide sequence ID" value="NZ_BAABDV010000001.1"/>
</dbReference>
<dbReference type="InterPro" id="IPR008867">
    <property type="entry name" value="ThiG"/>
</dbReference>
<dbReference type="InterPro" id="IPR003749">
    <property type="entry name" value="ThiS/MoaD-like"/>
</dbReference>
<evidence type="ECO:0000256" key="4">
    <source>
        <dbReference type="ARBA" id="ARBA00022679"/>
    </source>
</evidence>
<dbReference type="HAMAP" id="MF_00443">
    <property type="entry name" value="ThiG"/>
    <property type="match status" value="1"/>
</dbReference>
<dbReference type="PANTHER" id="PTHR34266:SF2">
    <property type="entry name" value="THIAZOLE SYNTHASE"/>
    <property type="match status" value="1"/>
</dbReference>
<dbReference type="InterPro" id="IPR033983">
    <property type="entry name" value="Thiazole_synthase_ThiG"/>
</dbReference>
<dbReference type="InterPro" id="IPR012675">
    <property type="entry name" value="Beta-grasp_dom_sf"/>
</dbReference>
<keyword evidence="5 8" id="KW-0784">Thiamine biosynthesis</keyword>
<dbReference type="EC" id="2.8.1.10" evidence="3 8"/>
<feature type="binding site" evidence="8">
    <location>
        <begin position="282"/>
        <end position="283"/>
    </location>
    <ligand>
        <name>1-deoxy-D-xylulose 5-phosphate</name>
        <dbReference type="ChEBI" id="CHEBI:57792"/>
    </ligand>
</feature>
<dbReference type="InterPro" id="IPR013785">
    <property type="entry name" value="Aldolase_TIM"/>
</dbReference>
<dbReference type="CDD" id="cd00565">
    <property type="entry name" value="Ubl_ThiS"/>
    <property type="match status" value="1"/>
</dbReference>
<proteinExistence type="inferred from homology"/>
<dbReference type="Proteomes" id="UP000430272">
    <property type="component" value="Unassembled WGS sequence"/>
</dbReference>
<feature type="binding site" evidence="8">
    <location>
        <begin position="260"/>
        <end position="261"/>
    </location>
    <ligand>
        <name>1-deoxy-D-xylulose 5-phosphate</name>
        <dbReference type="ChEBI" id="CHEBI:57792"/>
    </ligand>
</feature>
<dbReference type="AlphaFoldDB" id="A0A844YCV0"/>
<keyword evidence="4 8" id="KW-0808">Transferase</keyword>
<comment type="subcellular location">
    <subcellularLocation>
        <location evidence="8">Cytoplasm</location>
    </subcellularLocation>
</comment>
<comment type="subunit">
    <text evidence="8">Homotetramer. Forms heterodimers with either ThiH or ThiS.</text>
</comment>
<evidence type="ECO:0000256" key="8">
    <source>
        <dbReference type="HAMAP-Rule" id="MF_00443"/>
    </source>
</evidence>
<dbReference type="InterPro" id="IPR010035">
    <property type="entry name" value="Thi_S"/>
</dbReference>
<dbReference type="Gene3D" id="3.10.20.30">
    <property type="match status" value="1"/>
</dbReference>
<dbReference type="EMBL" id="WTYD01000002">
    <property type="protein sequence ID" value="MXO54788.1"/>
    <property type="molecule type" value="Genomic_DNA"/>
</dbReference>
<evidence type="ECO:0000256" key="2">
    <source>
        <dbReference type="ARBA" id="ARBA00004948"/>
    </source>
</evidence>
<evidence type="ECO:0000256" key="6">
    <source>
        <dbReference type="ARBA" id="ARBA00023270"/>
    </source>
</evidence>
<protein>
    <recommendedName>
        <fullName evidence="3 8">Thiazole synthase</fullName>
        <ecNumber evidence="3 8">2.8.1.10</ecNumber>
    </recommendedName>
</protein>
<dbReference type="GO" id="GO:1990107">
    <property type="term" value="F:thiazole synthase activity"/>
    <property type="evidence" value="ECO:0007669"/>
    <property type="project" value="UniProtKB-EC"/>
</dbReference>
<comment type="function">
    <text evidence="1 8">Catalyzes the rearrangement of 1-deoxy-D-xylulose 5-phosphate (DXP) to produce the thiazole phosphate moiety of thiamine. Sulfur is provided by the thiocarboxylate moiety of the carrier protein ThiS. In vitro, sulfur can be provided by H(2)S.</text>
</comment>
<sequence length="330" mass="34888">MTAPLSLTVNGETRRTSATTVADLVRELELDPAKVAVERNGTIAPRSELEQHTLADGDTLEIVHFVGGGGDHDAQDDSWTVAGRTFRSRLIVGTGKYKDFAQNAAALEASGAEIVTVAVRRVNVSDPKAPMLTDFIDPKKVTYLPNTAGCFTADDAIRTLRLAREAGGWDLVKLEVLGEARTLYPDMRETLKATEVLAKEGFLPMVYCVDDPIAAKQLEEAGAVAVMPLGAPIGSGLGIQNRVTIRLIKEGASVPVLVDAGVGTASDAAVAMELGCDGVLMNTAIAEAKDPIRMARAMKLAVEAGRDAYLSGRMATRKYADPSSPLAGLI</sequence>
<dbReference type="GO" id="GO:0009229">
    <property type="term" value="P:thiamine diphosphate biosynthetic process"/>
    <property type="evidence" value="ECO:0007669"/>
    <property type="project" value="UniProtKB-UniRule"/>
</dbReference>
<reference evidence="10 11" key="1">
    <citation type="submission" date="2019-12" db="EMBL/GenBank/DDBJ databases">
        <title>Genomic-based taxomic classification of the family Erythrobacteraceae.</title>
        <authorList>
            <person name="Xu L."/>
        </authorList>
    </citation>
    <scope>NUCLEOTIDE SEQUENCE [LARGE SCALE GENOMIC DNA]</scope>
    <source>
        <strain evidence="10 11">JCM 17468</strain>
    </source>
</reference>
<dbReference type="NCBIfam" id="TIGR01683">
    <property type="entry name" value="thiS"/>
    <property type="match status" value="1"/>
</dbReference>
<name>A0A844YCV0_9SPHN</name>
<dbReference type="Pfam" id="PF02597">
    <property type="entry name" value="ThiS"/>
    <property type="match status" value="1"/>
</dbReference>
<dbReference type="UniPathway" id="UPA00060"/>
<accession>A0A844YCV0</accession>
<comment type="pathway">
    <text evidence="2 8">Cofactor biosynthesis; thiamine diphosphate biosynthesis.</text>
</comment>
<evidence type="ECO:0000313" key="10">
    <source>
        <dbReference type="EMBL" id="MXO54788.1"/>
    </source>
</evidence>
<comment type="catalytic activity">
    <reaction evidence="7 8">
        <text>[ThiS sulfur-carrier protein]-C-terminal-Gly-aminoethanethioate + 2-iminoacetate + 1-deoxy-D-xylulose 5-phosphate = [ThiS sulfur-carrier protein]-C-terminal Gly-Gly + 2-[(2R,5Z)-2-carboxy-4-methylthiazol-5(2H)-ylidene]ethyl phosphate + 2 H2O + H(+)</text>
        <dbReference type="Rhea" id="RHEA:26297"/>
        <dbReference type="Rhea" id="RHEA-COMP:12909"/>
        <dbReference type="Rhea" id="RHEA-COMP:19908"/>
        <dbReference type="ChEBI" id="CHEBI:15377"/>
        <dbReference type="ChEBI" id="CHEBI:15378"/>
        <dbReference type="ChEBI" id="CHEBI:57792"/>
        <dbReference type="ChEBI" id="CHEBI:62899"/>
        <dbReference type="ChEBI" id="CHEBI:77846"/>
        <dbReference type="ChEBI" id="CHEBI:90778"/>
        <dbReference type="ChEBI" id="CHEBI:232372"/>
        <dbReference type="EC" id="2.8.1.10"/>
    </reaction>
</comment>
<dbReference type="SUPFAM" id="SSF54285">
    <property type="entry name" value="MoaD/ThiS"/>
    <property type="match status" value="1"/>
</dbReference>
<feature type="domain" description="Thiazole synthase ThiG" evidence="9">
    <location>
        <begin position="81"/>
        <end position="325"/>
    </location>
</feature>
<comment type="caution">
    <text evidence="10">The sequence shown here is derived from an EMBL/GenBank/DDBJ whole genome shotgun (WGS) entry which is preliminary data.</text>
</comment>
<dbReference type="GO" id="GO:0005737">
    <property type="term" value="C:cytoplasm"/>
    <property type="evidence" value="ECO:0007669"/>
    <property type="project" value="UniProtKB-SubCell"/>
</dbReference>
<keyword evidence="6 8" id="KW-0704">Schiff base</keyword>